<feature type="region of interest" description="Disordered" evidence="11">
    <location>
        <begin position="1246"/>
        <end position="1278"/>
    </location>
</feature>
<dbReference type="FunFam" id="2.60.40.10:FF:000076">
    <property type="entry name" value="Leucine-rich repeat and Ig domain-containing 4"/>
    <property type="match status" value="1"/>
</dbReference>
<keyword evidence="2" id="KW-0433">Leucine-rich repeat</keyword>
<dbReference type="FunFam" id="2.60.40.10:FF:001377">
    <property type="entry name" value="Matrix remodeling associated 5"/>
    <property type="match status" value="1"/>
</dbReference>
<dbReference type="GO" id="GO:0016020">
    <property type="term" value="C:membrane"/>
    <property type="evidence" value="ECO:0007669"/>
    <property type="project" value="UniProtKB-SubCell"/>
</dbReference>
<feature type="domain" description="Ig-like" evidence="13">
    <location>
        <begin position="1731"/>
        <end position="1821"/>
    </location>
</feature>
<keyword evidence="10" id="KW-0393">Immunoglobulin domain</keyword>
<dbReference type="eggNOG" id="KOG0619">
    <property type="taxonomic scope" value="Eukaryota"/>
</dbReference>
<evidence type="ECO:0000313" key="14">
    <source>
        <dbReference type="Ensembl" id="ENSLACP00000007321.1"/>
    </source>
</evidence>
<keyword evidence="15" id="KW-1185">Reference proteome</keyword>
<dbReference type="EMBL" id="AFYH01161771">
    <property type="status" value="NOT_ANNOTATED_CDS"/>
    <property type="molecule type" value="Genomic_DNA"/>
</dbReference>
<dbReference type="SMART" id="SM00369">
    <property type="entry name" value="LRR_TYP"/>
    <property type="match status" value="5"/>
</dbReference>
<dbReference type="InterPro" id="IPR001611">
    <property type="entry name" value="Leu-rich_rpt"/>
</dbReference>
<evidence type="ECO:0000256" key="7">
    <source>
        <dbReference type="ARBA" id="ARBA00023136"/>
    </source>
</evidence>
<dbReference type="EMBL" id="AFYH01161770">
    <property type="status" value="NOT_ANNOTATED_CDS"/>
    <property type="molecule type" value="Genomic_DNA"/>
</dbReference>
<dbReference type="InterPro" id="IPR003591">
    <property type="entry name" value="Leu-rich_rpt_typical-subtyp"/>
</dbReference>
<feature type="domain" description="Ig-like" evidence="13">
    <location>
        <begin position="2025"/>
        <end position="2116"/>
    </location>
</feature>
<proteinExistence type="predicted"/>
<evidence type="ECO:0000256" key="6">
    <source>
        <dbReference type="ARBA" id="ARBA00022989"/>
    </source>
</evidence>
<keyword evidence="6" id="KW-1133">Transmembrane helix</keyword>
<feature type="compositionally biased region" description="Polar residues" evidence="11">
    <location>
        <begin position="859"/>
        <end position="878"/>
    </location>
</feature>
<feature type="domain" description="Ig-like" evidence="13">
    <location>
        <begin position="2421"/>
        <end position="2499"/>
    </location>
</feature>
<feature type="compositionally biased region" description="Basic and acidic residues" evidence="11">
    <location>
        <begin position="727"/>
        <end position="744"/>
    </location>
</feature>
<feature type="domain" description="Ig-like" evidence="13">
    <location>
        <begin position="568"/>
        <end position="657"/>
    </location>
</feature>
<dbReference type="Gene3D" id="3.80.10.10">
    <property type="entry name" value="Ribonuclease Inhibitor"/>
    <property type="match status" value="2"/>
</dbReference>
<dbReference type="InterPro" id="IPR003599">
    <property type="entry name" value="Ig_sub"/>
</dbReference>
<dbReference type="InParanoid" id="H3ACF0"/>
<accession>H3ACF0</accession>
<keyword evidence="4 12" id="KW-0732">Signal</keyword>
<evidence type="ECO:0000256" key="1">
    <source>
        <dbReference type="ARBA" id="ARBA00004167"/>
    </source>
</evidence>
<dbReference type="Pfam" id="PF13855">
    <property type="entry name" value="LRR_8"/>
    <property type="match status" value="1"/>
</dbReference>
<feature type="signal peptide" evidence="12">
    <location>
        <begin position="1"/>
        <end position="23"/>
    </location>
</feature>
<keyword evidence="3" id="KW-0812">Transmembrane</keyword>
<dbReference type="SUPFAM" id="SSF48726">
    <property type="entry name" value="Immunoglobulin"/>
    <property type="match status" value="12"/>
</dbReference>
<feature type="domain" description="Ig-like" evidence="13">
    <location>
        <begin position="2516"/>
        <end position="2602"/>
    </location>
</feature>
<dbReference type="InterPro" id="IPR036179">
    <property type="entry name" value="Ig-like_dom_sf"/>
</dbReference>
<keyword evidence="8" id="KW-1015">Disulfide bond</keyword>
<dbReference type="PROSITE" id="PS51450">
    <property type="entry name" value="LRR"/>
    <property type="match status" value="1"/>
</dbReference>
<dbReference type="HOGENOM" id="CLU_000580_0_0_1"/>
<reference evidence="14" key="3">
    <citation type="submission" date="2025-09" db="UniProtKB">
        <authorList>
            <consortium name="Ensembl"/>
        </authorList>
    </citation>
    <scope>IDENTIFICATION</scope>
</reference>
<organism evidence="14 15">
    <name type="scientific">Latimeria chalumnae</name>
    <name type="common">Coelacanth</name>
    <dbReference type="NCBI Taxonomy" id="7897"/>
    <lineage>
        <taxon>Eukaryota</taxon>
        <taxon>Metazoa</taxon>
        <taxon>Chordata</taxon>
        <taxon>Craniata</taxon>
        <taxon>Vertebrata</taxon>
        <taxon>Euteleostomi</taxon>
        <taxon>Coelacanthiformes</taxon>
        <taxon>Coelacanthidae</taxon>
        <taxon>Latimeria</taxon>
    </lineage>
</organism>
<evidence type="ECO:0000256" key="4">
    <source>
        <dbReference type="ARBA" id="ARBA00022729"/>
    </source>
</evidence>
<feature type="region of interest" description="Disordered" evidence="11">
    <location>
        <begin position="804"/>
        <end position="878"/>
    </location>
</feature>
<evidence type="ECO:0000256" key="8">
    <source>
        <dbReference type="ARBA" id="ARBA00023157"/>
    </source>
</evidence>
<dbReference type="InterPro" id="IPR032675">
    <property type="entry name" value="LRR_dom_sf"/>
</dbReference>
<dbReference type="SMART" id="SM00408">
    <property type="entry name" value="IGc2"/>
    <property type="match status" value="12"/>
</dbReference>
<evidence type="ECO:0000256" key="12">
    <source>
        <dbReference type="SAM" id="SignalP"/>
    </source>
</evidence>
<dbReference type="FunFam" id="2.60.40.10:FF:000621">
    <property type="entry name" value="Immunoglobulin superfamily member 10"/>
    <property type="match status" value="1"/>
</dbReference>
<keyword evidence="7" id="KW-0472">Membrane</keyword>
<dbReference type="SMART" id="SM00409">
    <property type="entry name" value="IG"/>
    <property type="match status" value="12"/>
</dbReference>
<comment type="subcellular location">
    <subcellularLocation>
        <location evidence="1">Membrane</location>
        <topology evidence="1">Single-pass membrane protein</topology>
    </subcellularLocation>
</comment>
<feature type="compositionally biased region" description="Basic and acidic residues" evidence="11">
    <location>
        <begin position="1259"/>
        <end position="1268"/>
    </location>
</feature>
<feature type="domain" description="Ig-like" evidence="13">
    <location>
        <begin position="2121"/>
        <end position="2218"/>
    </location>
</feature>
<feature type="domain" description="Ig-like" evidence="13">
    <location>
        <begin position="1829"/>
        <end position="1917"/>
    </location>
</feature>
<evidence type="ECO:0000259" key="13">
    <source>
        <dbReference type="PROSITE" id="PS50835"/>
    </source>
</evidence>
<dbReference type="OMA" id="LMKPPKI"/>
<dbReference type="InterPro" id="IPR013783">
    <property type="entry name" value="Ig-like_fold"/>
</dbReference>
<protein>
    <submittedName>
        <fullName evidence="14">Si:ch211-159i8.4</fullName>
    </submittedName>
</protein>
<dbReference type="PANTHER" id="PTHR45842:SF25">
    <property type="entry name" value="CARBOXYPEPTIDASE N SUBUNIT 2-LIKE"/>
    <property type="match status" value="1"/>
</dbReference>
<evidence type="ECO:0000256" key="11">
    <source>
        <dbReference type="SAM" id="MobiDB-lite"/>
    </source>
</evidence>
<feature type="chain" id="PRO_5003579441" evidence="12">
    <location>
        <begin position="24"/>
        <end position="2707"/>
    </location>
</feature>
<dbReference type="SMART" id="SM00082">
    <property type="entry name" value="LRRCT"/>
    <property type="match status" value="1"/>
</dbReference>
<dbReference type="PANTHER" id="PTHR45842">
    <property type="entry name" value="SYNAPTIC ADHESION-LIKE MOLECULE SALM"/>
    <property type="match status" value="1"/>
</dbReference>
<feature type="domain" description="Ig-like" evidence="13">
    <location>
        <begin position="466"/>
        <end position="560"/>
    </location>
</feature>
<feature type="region of interest" description="Disordered" evidence="11">
    <location>
        <begin position="1184"/>
        <end position="1212"/>
    </location>
</feature>
<feature type="domain" description="Ig-like" evidence="13">
    <location>
        <begin position="1925"/>
        <end position="2015"/>
    </location>
</feature>
<dbReference type="GeneTree" id="ENSGT00940000159942"/>
<dbReference type="Proteomes" id="UP000008672">
    <property type="component" value="Unassembled WGS sequence"/>
</dbReference>
<feature type="compositionally biased region" description="Basic and acidic residues" evidence="11">
    <location>
        <begin position="804"/>
        <end position="814"/>
    </location>
</feature>
<feature type="compositionally biased region" description="Polar residues" evidence="11">
    <location>
        <begin position="1246"/>
        <end position="1258"/>
    </location>
</feature>
<dbReference type="PROSITE" id="PS50835">
    <property type="entry name" value="IG_LIKE"/>
    <property type="match status" value="12"/>
</dbReference>
<dbReference type="SUPFAM" id="SSF52058">
    <property type="entry name" value="L domain-like"/>
    <property type="match status" value="1"/>
</dbReference>
<name>H3ACF0_LATCH</name>
<dbReference type="Pfam" id="PF13927">
    <property type="entry name" value="Ig_3"/>
    <property type="match status" value="4"/>
</dbReference>
<feature type="compositionally biased region" description="Polar residues" evidence="11">
    <location>
        <begin position="1187"/>
        <end position="1209"/>
    </location>
</feature>
<feature type="region of interest" description="Disordered" evidence="11">
    <location>
        <begin position="682"/>
        <end position="777"/>
    </location>
</feature>
<dbReference type="InterPro" id="IPR003598">
    <property type="entry name" value="Ig_sub2"/>
</dbReference>
<evidence type="ECO:0000256" key="10">
    <source>
        <dbReference type="ARBA" id="ARBA00023319"/>
    </source>
</evidence>
<feature type="domain" description="Ig-like" evidence="13">
    <location>
        <begin position="2612"/>
        <end position="2705"/>
    </location>
</feature>
<dbReference type="CDD" id="cd00096">
    <property type="entry name" value="Ig"/>
    <property type="match status" value="2"/>
</dbReference>
<sequence>PPVHTHALAMVLMLILLCGSTLPSHSCPQPCSCPRSAEIHCTFRHLASVPTHIPKTTQRINFGFNNIQTVGSQGFAGLERLELLMLHGNKIPSLSEGTFQQLRSLQVLKLSYNKLRVVSWNTFGGLSALHRLHLDHNQIELIYPGAFIGLTALRLLQLEGNRLHHLHPDTFVTFSFFKHFHISTIRHLYLSDNQLASLSPRLFLHMNSLETLHLHGNPWRCDCGLQWLVDWNSQTESIKCKKDPALEGGQLCPKCFSPRQFKGTEAFQIPAPRFSCTKPTILSPEKLENSSIWDESEPELSSVEDFQPPLGNLALNLTDNQHNMASLACVVKKPGTNTSINWERLSEQEMVINMTFSSYVECSIDKEALQRLWRMIAYYYETPAKLQRGTMVKGDPILSYEYRQVPDENAYYYTELTAKVAANPRWLMQPQLSFQLERRKTTTNKLVLIYRTELSQTFGNVERFEPMWVMIQEEAHLQTAVEGTDVQFDCKIIGSVSPVVKWIFPDLTQVEAPYMDNDHRVRILANGTLLIRAVDTTDSGIYQCVAKAEDDVDVMPYRLSVKEVLLSPEALNGREVSLFSGGVLNLSCLAVSVPNAQITWFLPNNTILHLSTHSERYIANDSTLIVREISAKDSGYYVCTAMNLYGVDILAHNVLIQDKFNSELSKPRKVIKLFSSMHFDTTDQRMEEEQEISGDGEPVTSTEQFRPSKKNLARKQPAFDSNTAEDQNLKEGSKHRMHLTDQSRSKMRVQSQGKHRTLEDKREWETQKRTNPSIKELDPQRWADILAQAHGKSITDTEKDMIHHTTLKSEDKVKTSIPGNRSEDSTTQGLSPEETGARRAKERQTLNHKTTYKVLHRPTYSTSHDSATLTSPSPPQSFTSEVSKYHNVFATRKQASKSVLVTTLPLNMKMTQRPLLQEQEKESPQTVRVDTLQSSTPGISSKLKNMQLDKLRNQTQLPSEKGHLGTSLLDNDNTSSFFKGHEHKGSEESLQVLETFTGLLQPKPTTISLITKYVADTTTNSKGILEPVSRNQDATAPHTSTTSPFGKWKHVKSTVRPTANKIKQTVSPTTHAFSRTTLFTTRVTRTTQSTVVKVPHTRFGKGRRRPRPKKPLFNERKNLVFSPGRTEKAISKQAVTTTALTKLETSTLSPWAPEMLDKQHSHPLLVTAIQTVAGTTYRQARMPDVPSTETISLGKKNSMSRTATPTPSSAMKPFPTAKLINTFITMETSIKDHHIMDGSLSTSAINAQSQSPHFANETNSDKSKEAPELSKTQNQLGNPLLKSDGTLSFSAAATSVVLETSTKTATFRTTVNHVDGYKQVPILTSGKFRTAAGSPELRNGYSGPTPVPFSTRRAIMPCIVVSPVMPFSATLSSQKLQGQWSPLNLKPSSTVTENINIQTQKATSHSPLLPIRLPEKVTLHAGPMNPFPTVAALPERGAPRHPVALGNSQSKISYESFTHRPVTPGVINRQVDGWNSITTKTENHSYGGSFINSYWFPVFNSQVNKLHPGKYHSFTTTGPKPATDRALFRLPIPNFQRYPLQPNWVWPYYLSSRRNQLVTNRPEITALTAKPTEVTELKLSTLPPRTSSQLPIKHRAQPFIVQNAAHFNKEKTNGDMTNSNQGSTPPRLGTINQSSVLQNGVMQYHTVQAGRATSQVKTAYPFVNPKPPLNLPLPFTLKPTITTTTARSLMMTQFDSTTLQSSSRRFSIHATQGFANTVLSLPILPRTGKRPRIMTGDSESVSLLAEADVFLDCNASGDPAPLVSWTKISTGATIPANSKHGQRFEVHQNGTFVIRNVRLQDRGQYLCMAQNPHGSDRRVVTLIVLSLPPKIQPPKFQHVTSYVGKLVLLPCSAEGRPLPQIAWLLPDKTFLRPVGLRDRRAVLLPNGTLKIPKATFLDNGNYKCIASNAAGADTTVVHLHVAALPPMIEEQKMETLVLSMGQSVYVHCTARGEPEPTLKWTLPNGTQIKASQFLNRKFFVYPNGTLLIRSGSLEDGGSYECSVTNLVGTSKRTVNIGVKKEPVGPDWSRRLPQGITVTYGATLYLHCDVAERLPGSTLWRLPSKKVVNSNYSPERYVSALSNGTLVVRSIADTDAGDYLCIARTDNGQDVKVFQVQVMMKPATIEHKEQTSHSVLQGGNIKVDCVASGFPNPEITWSLPDGRMVSNALQSDDQGGNRMRRYTIFGNGTLFLDQIGKMDEGDYTCYAENKVGKDQLKINVKVMSEPPQIFLKDDSLMQVRLGDPAILNCEAAGEPTPKITWLSPANKVITSFTEKYQVHSNGSLTFKSVAPSDSGMYTCVAHNGVGNDIKYIKLQLLAWGPQINGKGGSFAVRDSAVVYQKKLFDCKAGGFPAPRVTWVMPYGAIFPAPYVGSRIEVYKNGTLELRGLRQSDSGQLVCRAQNKVGESRMTVQLEVVSVPQKPSFDALQKESLILTSQTTMSFSCSASGTPPPDLTWILPNGTQLKPGTKLSRIYHAKNGTLLLFYSAAADAGTYRCIAKNVAGQAEKFILLENGRQPEFRNRSPGLERILHGETLRLHCIVDGLPQPHLTWILPNGFVLDRPQTNGRVSLLANGTLFIREVVTHDRGTYTCKAVNEMGSVELSFPVIVIVYPPHITSATPASVRISAGHAIYLKCQAIGIPKAEVFWDLPDNTRLLPSQRFHMSGGKHMTPEGTLVLQTPVPADSGVYKCNAKNVLGMDSKPTYLQVL</sequence>
<keyword evidence="5" id="KW-0677">Repeat</keyword>
<evidence type="ECO:0000256" key="2">
    <source>
        <dbReference type="ARBA" id="ARBA00022614"/>
    </source>
</evidence>
<dbReference type="InterPro" id="IPR013098">
    <property type="entry name" value="Ig_I-set"/>
</dbReference>
<evidence type="ECO:0000256" key="9">
    <source>
        <dbReference type="ARBA" id="ARBA00023180"/>
    </source>
</evidence>
<dbReference type="Gene3D" id="2.60.40.10">
    <property type="entry name" value="Immunoglobulins"/>
    <property type="match status" value="12"/>
</dbReference>
<dbReference type="InterPro" id="IPR007110">
    <property type="entry name" value="Ig-like_dom"/>
</dbReference>
<feature type="compositionally biased region" description="Basic and acidic residues" evidence="11">
    <location>
        <begin position="756"/>
        <end position="768"/>
    </location>
</feature>
<dbReference type="EMBL" id="AFYH01161772">
    <property type="status" value="NOT_ANNOTATED_CDS"/>
    <property type="molecule type" value="Genomic_DNA"/>
</dbReference>
<feature type="domain" description="Ig-like" evidence="13">
    <location>
        <begin position="2320"/>
        <end position="2415"/>
    </location>
</feature>
<evidence type="ECO:0000256" key="3">
    <source>
        <dbReference type="ARBA" id="ARBA00022692"/>
    </source>
</evidence>
<feature type="compositionally biased region" description="Basic and acidic residues" evidence="11">
    <location>
        <begin position="835"/>
        <end position="845"/>
    </location>
</feature>
<feature type="domain" description="Ig-like" evidence="13">
    <location>
        <begin position="2226"/>
        <end position="2314"/>
    </location>
</feature>
<reference evidence="14" key="2">
    <citation type="submission" date="2025-08" db="UniProtKB">
        <authorList>
            <consortium name="Ensembl"/>
        </authorList>
    </citation>
    <scope>IDENTIFICATION</scope>
</reference>
<dbReference type="STRING" id="7897.ENSLACP00000007321"/>
<dbReference type="FunFam" id="2.60.40.10:FF:001402">
    <property type="entry name" value="Matrix remodeling associated 5"/>
    <property type="match status" value="1"/>
</dbReference>
<dbReference type="InterPro" id="IPR050467">
    <property type="entry name" value="LRFN"/>
</dbReference>
<evidence type="ECO:0000256" key="5">
    <source>
        <dbReference type="ARBA" id="ARBA00022737"/>
    </source>
</evidence>
<evidence type="ECO:0000313" key="15">
    <source>
        <dbReference type="Proteomes" id="UP000008672"/>
    </source>
</evidence>
<dbReference type="FunFam" id="2.60.40.10:FF:000032">
    <property type="entry name" value="palladin isoform X1"/>
    <property type="match status" value="1"/>
</dbReference>
<dbReference type="Pfam" id="PF07679">
    <property type="entry name" value="I-set"/>
    <property type="match status" value="8"/>
</dbReference>
<keyword evidence="9" id="KW-0325">Glycoprotein</keyword>
<dbReference type="InterPro" id="IPR000483">
    <property type="entry name" value="Cys-rich_flank_reg_C"/>
</dbReference>
<reference evidence="15" key="1">
    <citation type="submission" date="2011-08" db="EMBL/GenBank/DDBJ databases">
        <title>The draft genome of Latimeria chalumnae.</title>
        <authorList>
            <person name="Di Palma F."/>
            <person name="Alfoldi J."/>
            <person name="Johnson J."/>
            <person name="Berlin A."/>
            <person name="Gnerre S."/>
            <person name="Jaffe D."/>
            <person name="MacCallum I."/>
            <person name="Young S."/>
            <person name="Walker B.J."/>
            <person name="Lander E."/>
            <person name="Lindblad-Toh K."/>
        </authorList>
    </citation>
    <scope>NUCLEOTIDE SEQUENCE [LARGE SCALE GENOMIC DNA]</scope>
    <source>
        <strain evidence="15">Wild caught</strain>
    </source>
</reference>
<dbReference type="Ensembl" id="ENSLACT00000007381.1">
    <property type="protein sequence ID" value="ENSLACP00000007321.1"/>
    <property type="gene ID" value="ENSLACG00000006493.1"/>
</dbReference>